<reference evidence="10" key="2">
    <citation type="journal article" date="2019" name="Gigascience">
        <title>High-quality Schistosoma haematobium genome achieved by single-molecule and long-range sequencing.</title>
        <authorList>
            <person name="Stroehlein A.J."/>
            <person name="Korhonen P.K."/>
            <person name="Chong T.M."/>
            <person name="Lim Y.L."/>
            <person name="Chan K.G."/>
            <person name="Webster B."/>
            <person name="Rollinson D."/>
            <person name="Brindley P.J."/>
            <person name="Gasser R.B."/>
            <person name="Young N.D."/>
        </authorList>
    </citation>
    <scope>NUCLEOTIDE SEQUENCE</scope>
</reference>
<organism evidence="11">
    <name type="scientific">Schistosoma haematobium</name>
    <name type="common">Blood fluke</name>
    <dbReference type="NCBI Taxonomy" id="6185"/>
    <lineage>
        <taxon>Eukaryota</taxon>
        <taxon>Metazoa</taxon>
        <taxon>Spiralia</taxon>
        <taxon>Lophotrochozoa</taxon>
        <taxon>Platyhelminthes</taxon>
        <taxon>Trematoda</taxon>
        <taxon>Digenea</taxon>
        <taxon>Strigeidida</taxon>
        <taxon>Schistosomatoidea</taxon>
        <taxon>Schistosomatidae</taxon>
        <taxon>Schistosoma</taxon>
    </lineage>
</organism>
<evidence type="ECO:0000256" key="2">
    <source>
        <dbReference type="ARBA" id="ARBA00022782"/>
    </source>
</evidence>
<dbReference type="GO" id="GO:0061564">
    <property type="term" value="P:axon development"/>
    <property type="evidence" value="ECO:0007669"/>
    <property type="project" value="TreeGrafter"/>
</dbReference>
<evidence type="ECO:0000256" key="8">
    <source>
        <dbReference type="SAM" id="MobiDB-lite"/>
    </source>
</evidence>
<evidence type="ECO:0000256" key="5">
    <source>
        <dbReference type="ARBA" id="ARBA00023125"/>
    </source>
</evidence>
<feature type="compositionally biased region" description="Basic and acidic residues" evidence="8">
    <location>
        <begin position="282"/>
        <end position="297"/>
    </location>
</feature>
<dbReference type="PANTHER" id="PTHR19290:SF134">
    <property type="entry name" value="NEUROGENIC DIFFERENTIATION FACTOR 1"/>
    <property type="match status" value="1"/>
</dbReference>
<dbReference type="InterPro" id="IPR050359">
    <property type="entry name" value="bHLH_transcription_factors"/>
</dbReference>
<proteinExistence type="predicted"/>
<evidence type="ECO:0000313" key="12">
    <source>
        <dbReference type="Proteomes" id="UP000471633"/>
    </source>
</evidence>
<keyword evidence="1" id="KW-0217">Developmental protein</keyword>
<dbReference type="GO" id="GO:0046983">
    <property type="term" value="F:protein dimerization activity"/>
    <property type="evidence" value="ECO:0007669"/>
    <property type="project" value="InterPro"/>
</dbReference>
<feature type="domain" description="BHLH" evidence="9">
    <location>
        <begin position="127"/>
        <end position="236"/>
    </location>
</feature>
<dbReference type="Proteomes" id="UP000471633">
    <property type="component" value="Unassembled WGS sequence"/>
</dbReference>
<evidence type="ECO:0000256" key="7">
    <source>
        <dbReference type="ARBA" id="ARBA00023242"/>
    </source>
</evidence>
<dbReference type="Gene3D" id="4.10.280.10">
    <property type="entry name" value="Helix-loop-helix DNA-binding domain"/>
    <property type="match status" value="1"/>
</dbReference>
<keyword evidence="5" id="KW-0238">DNA-binding</keyword>
<dbReference type="GeneID" id="24591321"/>
<evidence type="ECO:0000259" key="9">
    <source>
        <dbReference type="PROSITE" id="PS50888"/>
    </source>
</evidence>
<dbReference type="GO" id="GO:0070888">
    <property type="term" value="F:E-box binding"/>
    <property type="evidence" value="ECO:0007669"/>
    <property type="project" value="TreeGrafter"/>
</dbReference>
<dbReference type="AlphaFoldDB" id="A0A094ZN16"/>
<evidence type="ECO:0000256" key="1">
    <source>
        <dbReference type="ARBA" id="ARBA00022473"/>
    </source>
</evidence>
<evidence type="ECO:0000256" key="4">
    <source>
        <dbReference type="ARBA" id="ARBA00023015"/>
    </source>
</evidence>
<dbReference type="GO" id="GO:0000981">
    <property type="term" value="F:DNA-binding transcription factor activity, RNA polymerase II-specific"/>
    <property type="evidence" value="ECO:0007669"/>
    <property type="project" value="TreeGrafter"/>
</dbReference>
<name>A0A094ZN16_SCHHA</name>
<dbReference type="EMBL" id="AMPZ03000001">
    <property type="protein sequence ID" value="KAH9596422.1"/>
    <property type="molecule type" value="Genomic_DNA"/>
</dbReference>
<evidence type="ECO:0000313" key="11">
    <source>
        <dbReference type="EMBL" id="KGB35482.1"/>
    </source>
</evidence>
<feature type="region of interest" description="Disordered" evidence="8">
    <location>
        <begin position="281"/>
        <end position="314"/>
    </location>
</feature>
<dbReference type="EMBL" id="KL250690">
    <property type="protein sequence ID" value="KGB35482.1"/>
    <property type="molecule type" value="Genomic_DNA"/>
</dbReference>
<dbReference type="InterPro" id="IPR022575">
    <property type="entry name" value="NeuroD_DUF"/>
</dbReference>
<dbReference type="CTD" id="4760"/>
<keyword evidence="4" id="KW-0805">Transcription regulation</keyword>
<dbReference type="GO" id="GO:0045944">
    <property type="term" value="P:positive regulation of transcription by RNA polymerase II"/>
    <property type="evidence" value="ECO:0007669"/>
    <property type="project" value="TreeGrafter"/>
</dbReference>
<dbReference type="RefSeq" id="XP_012795247.1">
    <property type="nucleotide sequence ID" value="XM_012939793.2"/>
</dbReference>
<dbReference type="SMART" id="SM00353">
    <property type="entry name" value="HLH"/>
    <property type="match status" value="1"/>
</dbReference>
<keyword evidence="3" id="KW-0524">Neurogenesis</keyword>
<dbReference type="Pfam" id="PF00010">
    <property type="entry name" value="HLH"/>
    <property type="match status" value="1"/>
</dbReference>
<dbReference type="KEGG" id="shx:MS3_00002103"/>
<reference evidence="10" key="3">
    <citation type="submission" date="2021-06" db="EMBL/GenBank/DDBJ databases">
        <title>Chromosome-level genome assembly for S. haematobium.</title>
        <authorList>
            <person name="Stroehlein A.J."/>
        </authorList>
    </citation>
    <scope>NUCLEOTIDE SEQUENCE</scope>
</reference>
<dbReference type="GO" id="GO:0007423">
    <property type="term" value="P:sensory organ development"/>
    <property type="evidence" value="ECO:0007669"/>
    <property type="project" value="TreeGrafter"/>
</dbReference>
<reference evidence="10" key="4">
    <citation type="journal article" date="2022" name="PLoS Pathog.">
        <title>Chromosome-level genome of Schistosoma haematobium underpins genome-wide explorations of molecular variation.</title>
        <authorList>
            <person name="Stroehlein A.J."/>
            <person name="Korhonen P.K."/>
            <person name="Lee V.V."/>
            <person name="Ralph S.A."/>
            <person name="Mentink-Kane M."/>
            <person name="You H."/>
            <person name="McManus D.P."/>
            <person name="Tchuente L.T."/>
            <person name="Stothard J.R."/>
            <person name="Kaur P."/>
            <person name="Dudchenko O."/>
            <person name="Aiden E.L."/>
            <person name="Yang B."/>
            <person name="Yang H."/>
            <person name="Emery A.M."/>
            <person name="Webster B.L."/>
            <person name="Brindley P.J."/>
            <person name="Rollinson D."/>
            <person name="Chang B.C.H."/>
            <person name="Gasser R.B."/>
            <person name="Young N.D."/>
        </authorList>
    </citation>
    <scope>NUCLEOTIDE SEQUENCE</scope>
</reference>
<evidence type="ECO:0000256" key="3">
    <source>
        <dbReference type="ARBA" id="ARBA00022902"/>
    </source>
</evidence>
<keyword evidence="6" id="KW-0804">Transcription</keyword>
<dbReference type="InterPro" id="IPR011598">
    <property type="entry name" value="bHLH_dom"/>
</dbReference>
<accession>A0A094ZN16</accession>
<evidence type="ECO:0000256" key="6">
    <source>
        <dbReference type="ARBA" id="ARBA00023163"/>
    </source>
</evidence>
<protein>
    <submittedName>
        <fullName evidence="11">Neurogenic differentiation factor 1</fullName>
    </submittedName>
</protein>
<dbReference type="PANTHER" id="PTHR19290">
    <property type="entry name" value="BASIC HELIX-LOOP-HELIX PROTEIN NEUROGENIN-RELATED"/>
    <property type="match status" value="1"/>
</dbReference>
<sequence>MNSHNWSSFDQTVMFTEHSKNSSFNVTNDNLNPITFFPNNHEIHTDSFHSNSANFMHEELKQQDHSFISTKNVQRSYVTKKHQKCTTSDNVSSQCFIEPSLVVPTGIRRRGPKKKPDSQERVVRMKMRRARANARERSRMHGLNSALDALRQHIPSALFGGYISFDLDKKDDTTICTTHTNQKQNESNKLFSKNHQTNNPIDQINNNNNVNNFHQFGQKLSKIETLRLACNYIGLLASILNDIHFESITDIIKYLCHGLSQITTNQIAAALQSDPSRLMKHHVSDSNENKLPYDHSYKSSSSISSSPIDDDDDDDVNYTKKIQQNVIRSNLLQNKLTDEQLMNHLDYYYYYSNNVSLTIPTNQSTSISNVSQSLGNCSSNCTELLKSQNDLLNNKLYEYENVVYDYEQYEMNEYSLTIPYLPTHYNENNDNNQLNESMNHEHSMNNTKLQLLNNEEINFITPLETSNSIHISTDSKEPILNSDPDLRSYSYYCHYHHLNGHYYDSY</sequence>
<gene>
    <name evidence="10" type="primary">NEUROD1</name>
    <name evidence="10" type="ORF">MS3_00002103</name>
    <name evidence="11" type="ORF">MS3_03732</name>
</gene>
<dbReference type="InterPro" id="IPR036638">
    <property type="entry name" value="HLH_DNA-bd_sf"/>
</dbReference>
<keyword evidence="2" id="KW-0221">Differentiation</keyword>
<keyword evidence="7" id="KW-0539">Nucleus</keyword>
<dbReference type="SUPFAM" id="SSF47459">
    <property type="entry name" value="HLH, helix-loop-helix DNA-binding domain"/>
    <property type="match status" value="1"/>
</dbReference>
<dbReference type="Pfam" id="PF12533">
    <property type="entry name" value="Neuro_bHLH"/>
    <property type="match status" value="1"/>
</dbReference>
<dbReference type="GO" id="GO:0005634">
    <property type="term" value="C:nucleus"/>
    <property type="evidence" value="ECO:0007669"/>
    <property type="project" value="TreeGrafter"/>
</dbReference>
<keyword evidence="12" id="KW-1185">Reference proteome</keyword>
<evidence type="ECO:0000313" key="10">
    <source>
        <dbReference type="EMBL" id="KAH9596422.1"/>
    </source>
</evidence>
<dbReference type="PROSITE" id="PS50888">
    <property type="entry name" value="BHLH"/>
    <property type="match status" value="1"/>
</dbReference>
<reference evidence="11" key="1">
    <citation type="journal article" date="2012" name="Nat. Genet.">
        <title>Whole-genome sequence of Schistosoma haematobium.</title>
        <authorList>
            <person name="Young N.D."/>
            <person name="Jex A.R."/>
            <person name="Li B."/>
            <person name="Liu S."/>
            <person name="Yang L."/>
            <person name="Xiong Z."/>
            <person name="Li Y."/>
            <person name="Cantacessi C."/>
            <person name="Hall R.S."/>
            <person name="Xu X."/>
            <person name="Chen F."/>
            <person name="Wu X."/>
            <person name="Zerlotini A."/>
            <person name="Oliveira G."/>
            <person name="Hofmann A."/>
            <person name="Zhang G."/>
            <person name="Fang X."/>
            <person name="Kang Y."/>
            <person name="Campbell B.E."/>
            <person name="Loukas A."/>
            <person name="Ranganathan S."/>
            <person name="Rollinson D."/>
            <person name="Rinaldi G."/>
            <person name="Brindley P.J."/>
            <person name="Yang H."/>
            <person name="Wang J."/>
            <person name="Wang J."/>
            <person name="Gasser R.B."/>
        </authorList>
    </citation>
    <scope>NUCLEOTIDE SEQUENCE [LARGE SCALE GENOMIC DNA]</scope>
</reference>